<evidence type="ECO:0000256" key="10">
    <source>
        <dbReference type="RuleBase" id="RU365103"/>
    </source>
</evidence>
<comment type="catalytic activity">
    <reaction evidence="7 10">
        <text>lipid IVA (E. coli) + CMP-3-deoxy-beta-D-manno-octulosonate = alpha-Kdo-(2-&gt;6)-lipid IVA (E. coli) + CMP + H(+)</text>
        <dbReference type="Rhea" id="RHEA:28066"/>
        <dbReference type="ChEBI" id="CHEBI:15378"/>
        <dbReference type="ChEBI" id="CHEBI:58603"/>
        <dbReference type="ChEBI" id="CHEBI:60364"/>
        <dbReference type="ChEBI" id="CHEBI:60377"/>
        <dbReference type="ChEBI" id="CHEBI:85987"/>
        <dbReference type="EC" id="2.4.99.12"/>
    </reaction>
</comment>
<comment type="similarity">
    <text evidence="10">Belongs to the glycosyltransferase group 1 family.</text>
</comment>
<feature type="site" description="Transition state stabilizer" evidence="9">
    <location>
        <position position="213"/>
    </location>
</feature>
<dbReference type="UniPathway" id="UPA00958"/>
<evidence type="ECO:0000256" key="8">
    <source>
        <dbReference type="PIRSR" id="PIRSR639901-1"/>
    </source>
</evidence>
<dbReference type="InterPro" id="IPR039901">
    <property type="entry name" value="Kdotransferase"/>
</dbReference>
<dbReference type="InterPro" id="IPR038107">
    <property type="entry name" value="Glycos_transf_N_sf"/>
</dbReference>
<evidence type="ECO:0000256" key="4">
    <source>
        <dbReference type="ARBA" id="ARBA00019077"/>
    </source>
</evidence>
<dbReference type="Pfam" id="PF04413">
    <property type="entry name" value="Glycos_transf_N"/>
    <property type="match status" value="1"/>
</dbReference>
<keyword evidence="10" id="KW-0448">Lipopolysaccharide biosynthesis</keyword>
<feature type="domain" description="3-deoxy-D-manno-octulosonic-acid transferase N-terminal" evidence="11">
    <location>
        <begin position="40"/>
        <end position="215"/>
    </location>
</feature>
<evidence type="ECO:0000313" key="12">
    <source>
        <dbReference type="EMBL" id="GBF57418.1"/>
    </source>
</evidence>
<sequence length="431" mass="46338">MSGSLPFALRLYRMGMGVFERFLPGVLQRRAARGKEDPARLNERLGTAPITRPSGRLVWIHGASVGESLVGFGLAEKLREADPNLIFLFTSGTRTSADLMTKRLSAPDLHRYIPVDTPAAAVAFVTGWRPDLAVFVEGEIWPNLLLATKAAHIPLALVNARMTRRSIEGWAGRMRTARHLFSLFDLAMSADQRTAGALSLFRDGPINTIGNLKLAVTPPRIEPGKISALKHQIGERPVWLAASTHAGEDEVLIAAHTALRLGAPDALLILAPRHPERSMDVEIACRKQGLVPVKRSSGQVPDPSTPIWLWDTLGELGLAMKLAPVTFVAGSLQPGIGGHNPVEPVQLSSAVISGSFVENFRDLYQALEDHDGAIIVDDHSSDRIALAVAGLLGDPDRRDALTRQAGEVIAEGASAMADTVTGLLALLGRQN</sequence>
<evidence type="ECO:0000256" key="1">
    <source>
        <dbReference type="ARBA" id="ARBA00003394"/>
    </source>
</evidence>
<dbReference type="OrthoDB" id="9789797at2"/>
<comment type="pathway">
    <text evidence="2 10">Bacterial outer membrane biogenesis; LPS core biosynthesis.</text>
</comment>
<evidence type="ECO:0000256" key="9">
    <source>
        <dbReference type="PIRSR" id="PIRSR639901-2"/>
    </source>
</evidence>
<organism evidence="12 13">
    <name type="scientific">Candidatus Phycosocius bacilliformis</name>
    <dbReference type="NCBI Taxonomy" id="1445552"/>
    <lineage>
        <taxon>Bacteria</taxon>
        <taxon>Pseudomonadati</taxon>
        <taxon>Pseudomonadota</taxon>
        <taxon>Alphaproteobacteria</taxon>
        <taxon>Caulobacterales</taxon>
        <taxon>Caulobacterales incertae sedis</taxon>
        <taxon>Candidatus Phycosocius</taxon>
    </lineage>
</organism>
<accession>A0A2P2E8N7</accession>
<evidence type="ECO:0000313" key="13">
    <source>
        <dbReference type="Proteomes" id="UP000245086"/>
    </source>
</evidence>
<name>A0A2P2E8N7_9PROT</name>
<proteinExistence type="inferred from homology"/>
<dbReference type="GO" id="GO:0043842">
    <property type="term" value="F:Kdo transferase activity"/>
    <property type="evidence" value="ECO:0007669"/>
    <property type="project" value="UniProtKB-EC"/>
</dbReference>
<comment type="function">
    <text evidence="1 10">Involved in lipopolysaccharide (LPS) biosynthesis. Catalyzes the transfer of 3-deoxy-D-manno-octulosonate (Kdo) residue(s) from CMP-Kdo to lipid IV(A), the tetraacyldisaccharide-1,4'-bisphosphate precursor of lipid A.</text>
</comment>
<dbReference type="InterPro" id="IPR007507">
    <property type="entry name" value="Glycos_transf_N"/>
</dbReference>
<dbReference type="Proteomes" id="UP000245086">
    <property type="component" value="Unassembled WGS sequence"/>
</dbReference>
<dbReference type="EMBL" id="BFBR01000002">
    <property type="protein sequence ID" value="GBF57418.1"/>
    <property type="molecule type" value="Genomic_DNA"/>
</dbReference>
<dbReference type="SUPFAM" id="SSF53756">
    <property type="entry name" value="UDP-Glycosyltransferase/glycogen phosphorylase"/>
    <property type="match status" value="1"/>
</dbReference>
<dbReference type="Gene3D" id="3.40.50.11720">
    <property type="entry name" value="3-Deoxy-D-manno-octulosonic-acid transferase, N-terminal domain"/>
    <property type="match status" value="1"/>
</dbReference>
<dbReference type="GO" id="GO:0009245">
    <property type="term" value="P:lipid A biosynthetic process"/>
    <property type="evidence" value="ECO:0007669"/>
    <property type="project" value="TreeGrafter"/>
</dbReference>
<evidence type="ECO:0000259" key="11">
    <source>
        <dbReference type="Pfam" id="PF04413"/>
    </source>
</evidence>
<dbReference type="RefSeq" id="WP_133245728.1">
    <property type="nucleotide sequence ID" value="NZ_BFBR01000002.1"/>
</dbReference>
<keyword evidence="12" id="KW-0328">Glycosyltransferase</keyword>
<evidence type="ECO:0000256" key="2">
    <source>
        <dbReference type="ARBA" id="ARBA00004713"/>
    </source>
</evidence>
<dbReference type="GO" id="GO:0005886">
    <property type="term" value="C:plasma membrane"/>
    <property type="evidence" value="ECO:0007669"/>
    <property type="project" value="UniProtKB-SubCell"/>
</dbReference>
<feature type="site" description="Transition state stabilizer" evidence="9">
    <location>
        <position position="137"/>
    </location>
</feature>
<keyword evidence="13" id="KW-1185">Reference proteome</keyword>
<gene>
    <name evidence="12" type="primary">waaA</name>
    <name evidence="12" type="ORF">PbB2_01085</name>
</gene>
<keyword evidence="5 10" id="KW-0808">Transferase</keyword>
<feature type="active site" description="Proton acceptor" evidence="8">
    <location>
        <position position="67"/>
    </location>
</feature>
<dbReference type="GO" id="GO:0009244">
    <property type="term" value="P:lipopolysaccharide core region biosynthetic process"/>
    <property type="evidence" value="ECO:0007669"/>
    <property type="project" value="UniProtKB-UniRule"/>
</dbReference>
<comment type="caution">
    <text evidence="12">The sequence shown here is derived from an EMBL/GenBank/DDBJ whole genome shotgun (WGS) entry which is preliminary data.</text>
</comment>
<comment type="subcellular location">
    <subcellularLocation>
        <location evidence="10">Cell membrane</location>
    </subcellularLocation>
</comment>
<keyword evidence="10" id="KW-0472">Membrane</keyword>
<dbReference type="PANTHER" id="PTHR42755">
    <property type="entry name" value="3-DEOXY-MANNO-OCTULOSONATE CYTIDYLYLTRANSFERASE"/>
    <property type="match status" value="1"/>
</dbReference>
<reference evidence="12 13" key="1">
    <citation type="journal article" date="2018" name="Genome Announc.">
        <title>Draft Genome Sequence of "Candidatus Phycosocius bacilliformis," an Alphaproteobacterial Ectosymbiont of the Hydrocarbon-Producing Green Alga Botryococcus braunii.</title>
        <authorList>
            <person name="Tanabe Y."/>
            <person name="Yamaguchi H."/>
            <person name="Watanabe M.M."/>
        </authorList>
    </citation>
    <scope>NUCLEOTIDE SEQUENCE [LARGE SCALE GENOMIC DNA]</scope>
    <source>
        <strain evidence="12 13">BOTRYCO-2</strain>
    </source>
</reference>
<evidence type="ECO:0000256" key="6">
    <source>
        <dbReference type="ARBA" id="ARBA00031445"/>
    </source>
</evidence>
<dbReference type="AlphaFoldDB" id="A0A2P2E8N7"/>
<dbReference type="EC" id="2.4.99.12" evidence="3 10"/>
<dbReference type="Gene3D" id="3.40.50.2000">
    <property type="entry name" value="Glycogen Phosphorylase B"/>
    <property type="match status" value="1"/>
</dbReference>
<protein>
    <recommendedName>
        <fullName evidence="4 10">3-deoxy-D-manno-octulosonic acid transferase</fullName>
        <shortName evidence="10">Kdo transferase</shortName>
        <ecNumber evidence="3 10">2.4.99.12</ecNumber>
    </recommendedName>
    <alternativeName>
        <fullName evidence="6 10">Lipid IV(A) 3-deoxy-D-manno-octulosonic acid transferase</fullName>
    </alternativeName>
</protein>
<keyword evidence="10" id="KW-1003">Cell membrane</keyword>
<evidence type="ECO:0000256" key="7">
    <source>
        <dbReference type="ARBA" id="ARBA00049183"/>
    </source>
</evidence>
<evidence type="ECO:0000256" key="5">
    <source>
        <dbReference type="ARBA" id="ARBA00022679"/>
    </source>
</evidence>
<evidence type="ECO:0000256" key="3">
    <source>
        <dbReference type="ARBA" id="ARBA00012621"/>
    </source>
</evidence>
<dbReference type="PANTHER" id="PTHR42755:SF1">
    <property type="entry name" value="3-DEOXY-D-MANNO-OCTULOSONIC ACID TRANSFERASE, MITOCHONDRIAL-RELATED"/>
    <property type="match status" value="1"/>
</dbReference>